<feature type="signal peptide" evidence="1">
    <location>
        <begin position="1"/>
        <end position="25"/>
    </location>
</feature>
<dbReference type="EMBL" id="HBGH01001629">
    <property type="protein sequence ID" value="CAD9223850.1"/>
    <property type="molecule type" value="Transcribed_RNA"/>
</dbReference>
<reference evidence="2" key="1">
    <citation type="submission" date="2021-01" db="EMBL/GenBank/DDBJ databases">
        <authorList>
            <person name="Corre E."/>
            <person name="Pelletier E."/>
            <person name="Niang G."/>
            <person name="Scheremetjew M."/>
            <person name="Finn R."/>
            <person name="Kale V."/>
            <person name="Holt S."/>
            <person name="Cochrane G."/>
            <person name="Meng A."/>
            <person name="Brown T."/>
            <person name="Cohen L."/>
        </authorList>
    </citation>
    <scope>NUCLEOTIDE SEQUENCE</scope>
    <source>
        <strain evidence="2">SAG 36.94</strain>
    </source>
</reference>
<gene>
    <name evidence="2" type="ORF">CCAE0312_LOCUS836</name>
</gene>
<protein>
    <submittedName>
        <fullName evidence="2">Uncharacterized protein</fullName>
    </submittedName>
</protein>
<evidence type="ECO:0000313" key="2">
    <source>
        <dbReference type="EMBL" id="CAD9223850.1"/>
    </source>
</evidence>
<accession>A0A7S1T658</accession>
<feature type="chain" id="PRO_5030839732" evidence="1">
    <location>
        <begin position="26"/>
        <end position="101"/>
    </location>
</feature>
<sequence>MVCGYVGHWGWDVSFLVGVLVGVEGSVVGSVGDGSRRVGGLVLGYRKDSAGVDAAVTTAVGAGIAGPASRAASLSTLVHLFVDHAPGIGWAVLAAVRTQPA</sequence>
<keyword evidence="1" id="KW-0732">Signal</keyword>
<dbReference type="AlphaFoldDB" id="A0A7S1T658"/>
<evidence type="ECO:0000256" key="1">
    <source>
        <dbReference type="SAM" id="SignalP"/>
    </source>
</evidence>
<name>A0A7S1T658_9RHOD</name>
<proteinExistence type="predicted"/>
<organism evidence="2">
    <name type="scientific">Compsopogon caeruleus</name>
    <dbReference type="NCBI Taxonomy" id="31354"/>
    <lineage>
        <taxon>Eukaryota</taxon>
        <taxon>Rhodophyta</taxon>
        <taxon>Compsopogonophyceae</taxon>
        <taxon>Compsopogonales</taxon>
        <taxon>Compsopogonaceae</taxon>
        <taxon>Compsopogon</taxon>
    </lineage>
</organism>